<dbReference type="EMBL" id="OU892281">
    <property type="protein sequence ID" value="CAG9768910.1"/>
    <property type="molecule type" value="Genomic_DNA"/>
</dbReference>
<feature type="transmembrane region" description="Helical" evidence="3">
    <location>
        <begin position="1221"/>
        <end position="1243"/>
    </location>
</feature>
<evidence type="ECO:0000256" key="2">
    <source>
        <dbReference type="ARBA" id="ARBA00022737"/>
    </source>
</evidence>
<dbReference type="Proteomes" id="UP001152799">
    <property type="component" value="Chromosome 5"/>
</dbReference>
<dbReference type="InterPro" id="IPR001611">
    <property type="entry name" value="Leu-rich_rpt"/>
</dbReference>
<evidence type="ECO:0000256" key="4">
    <source>
        <dbReference type="SAM" id="SignalP"/>
    </source>
</evidence>
<dbReference type="GO" id="GO:0005886">
    <property type="term" value="C:plasma membrane"/>
    <property type="evidence" value="ECO:0007669"/>
    <property type="project" value="TreeGrafter"/>
</dbReference>
<dbReference type="PROSITE" id="PS51450">
    <property type="entry name" value="LRR"/>
    <property type="match status" value="14"/>
</dbReference>
<keyword evidence="6" id="KW-1185">Reference proteome</keyword>
<organism evidence="5 6">
    <name type="scientific">Ceutorhynchus assimilis</name>
    <name type="common">cabbage seed weevil</name>
    <dbReference type="NCBI Taxonomy" id="467358"/>
    <lineage>
        <taxon>Eukaryota</taxon>
        <taxon>Metazoa</taxon>
        <taxon>Ecdysozoa</taxon>
        <taxon>Arthropoda</taxon>
        <taxon>Hexapoda</taxon>
        <taxon>Insecta</taxon>
        <taxon>Pterygota</taxon>
        <taxon>Neoptera</taxon>
        <taxon>Endopterygota</taxon>
        <taxon>Coleoptera</taxon>
        <taxon>Polyphaga</taxon>
        <taxon>Cucujiformia</taxon>
        <taxon>Curculionidae</taxon>
        <taxon>Ceutorhynchinae</taxon>
        <taxon>Ceutorhynchus</taxon>
    </lineage>
</organism>
<gene>
    <name evidence="5" type="ORF">CEUTPL_LOCUS9428</name>
</gene>
<evidence type="ECO:0000256" key="3">
    <source>
        <dbReference type="SAM" id="Phobius"/>
    </source>
</evidence>
<dbReference type="SMART" id="SM00365">
    <property type="entry name" value="LRR_SD22"/>
    <property type="match status" value="14"/>
</dbReference>
<dbReference type="FunFam" id="3.80.10.10:FF:001164">
    <property type="entry name" value="GH01279p"/>
    <property type="match status" value="2"/>
</dbReference>
<proteinExistence type="predicted"/>
<reference evidence="5" key="1">
    <citation type="submission" date="2022-01" db="EMBL/GenBank/DDBJ databases">
        <authorList>
            <person name="King R."/>
        </authorList>
    </citation>
    <scope>NUCLEOTIDE SEQUENCE</scope>
</reference>
<dbReference type="PRINTS" id="PR00019">
    <property type="entry name" value="LEURICHRPT"/>
</dbReference>
<evidence type="ECO:0008006" key="7">
    <source>
        <dbReference type="Google" id="ProtNLM"/>
    </source>
</evidence>
<keyword evidence="3" id="KW-0472">Membrane</keyword>
<evidence type="ECO:0000256" key="1">
    <source>
        <dbReference type="ARBA" id="ARBA00022614"/>
    </source>
</evidence>
<dbReference type="OrthoDB" id="8731593at2759"/>
<sequence>MTSYKLLPLLLTIFTSSTQTLDFSPCQEISQDLRFPCVCALGPVEEALDGNPSLTINCDRVVFPMDVTFIPYGAPVVSFVQRHAGHQSLPSQVFTSSLPLRSLDLSHNSLRKLNERMLQGVQNTLTELHLADNLLGDTLNPIFSSSEFRGLKHMYYLDLRRNGIKAIEEGIFEGCENLKELYLDGNDFNAIPSSSLNGPKSLKLLSLSGNNIETIKVDSFEAQFNLETIDLNNNLISTIESGSFGKLANVKTLKLSHNRLSKFNSDIFIGADSLINLDLSENFMTEFPSVALKVFDSLRSLNLSSNLIQTLDNSNLASLSSLFELDLSRNSLGNIVPGTFLGLKYLKKLDISVNSLRTVEDDAFEGLDNLEHLNLKDNNILLIPASALGRLPRLTSLQMDYNRITALSGDILRSIGEKVTRLVISTNVVRELPTDTFKFFKTLQYLDLKRNYLTTLTSNAFEGLEASLEELYLSENRIMTLPETPINLNILKLLDLSNNHLTDLPRNSFNSLTSLKQLNLSNNVHLTKIPEPLLHKLAKLEIIDMSFCGIQTIKSELFIKSNTLKEIHLKSNNLSDLQENSFVNMPNLTLIDLSYNNISSIKQTAFAFVMNIKELNLKGNQLTSFKGEYFNTGTSLEILDISENQLSYLFPSSFRIHPRLKKIIASKNKFNFFPAELIANLQFLEYIDLSFNELKTVEELDFARLPRLRSLLMSNNHLESLSEMAFHNSTQLQILDLSINKLDRLGERTFEGLIRLEMLNLDNNNLADLPDNIFERIRLQMLDNIVLSRNKFVIPPLKTLQRQYFFLDSVDLSHNNIEEIPQEDGIMVNIKKLDFSYNPLSQEAIANILGEPKTVRSLNLANTGIKVVSRLETPFLKHLNLSYNNISKISDVLFERTTLLETLDISNNMLTSTNGFAKIWPFLRNLNMLNLSSNPIEAIAHDDFEGLNKLRYLSVHSLEKCTKIEKTAFKSVPNLLELDAYGYPKLGYLDLNGVLQNVPLLEKVNIETKDAAIGKDQLQSMLNPRLKELSIRGSRLRSVSSGTLSGIKGPNILIRFVNTSLTSIPPALFFPVPRSSKTTLDITGNQLTTLSIQFLTTLEDRRGDLKLVGLQTNPITCDCNSRGLRRWLPMHMMMVKCSGPPYLAGKYLGEIGDDELSCDPKKMMQQSTTQSTTSLLTDSTKLLKKATEPDIIWSMPATEKAQPKIKTASTGQSALNNDDTLIIGIVGGVVAFIAILIIIICIIRLRMSSSQYRGGPVTSGSIVAPGVIGSGSSCACSVKGAPTGSVGTALYAIPPSYAATLPHKMTPMHQGAMRVPATAYSTMGRGPYYQQSNVQPYFIATYPTDEKLYR</sequence>
<dbReference type="Gene3D" id="3.80.10.10">
    <property type="entry name" value="Ribonuclease Inhibitor"/>
    <property type="match status" value="8"/>
</dbReference>
<dbReference type="InterPro" id="IPR032675">
    <property type="entry name" value="LRR_dom_sf"/>
</dbReference>
<name>A0A9N9MPG9_9CUCU</name>
<dbReference type="PANTHER" id="PTHR24369:SF213">
    <property type="entry name" value="INSULIN LIKE GROWTH FACTOR BINDING PROTEIN ACID LABILE SUBUNIT"/>
    <property type="match status" value="1"/>
</dbReference>
<accession>A0A9N9MPG9</accession>
<dbReference type="Pfam" id="PF13855">
    <property type="entry name" value="LRR_8"/>
    <property type="match status" value="7"/>
</dbReference>
<feature type="signal peptide" evidence="4">
    <location>
        <begin position="1"/>
        <end position="20"/>
    </location>
</feature>
<keyword evidence="3" id="KW-0812">Transmembrane</keyword>
<dbReference type="InterPro" id="IPR003591">
    <property type="entry name" value="Leu-rich_rpt_typical-subtyp"/>
</dbReference>
<dbReference type="SUPFAM" id="SSF52058">
    <property type="entry name" value="L domain-like"/>
    <property type="match status" value="3"/>
</dbReference>
<dbReference type="InterPro" id="IPR026906">
    <property type="entry name" value="LRR_5"/>
</dbReference>
<dbReference type="Pfam" id="PF13306">
    <property type="entry name" value="LRR_5"/>
    <property type="match status" value="1"/>
</dbReference>
<dbReference type="SMART" id="SM00364">
    <property type="entry name" value="LRR_BAC"/>
    <property type="match status" value="11"/>
</dbReference>
<dbReference type="SMART" id="SM00369">
    <property type="entry name" value="LRR_TYP"/>
    <property type="match status" value="26"/>
</dbReference>
<evidence type="ECO:0000313" key="6">
    <source>
        <dbReference type="Proteomes" id="UP001152799"/>
    </source>
</evidence>
<keyword evidence="4" id="KW-0732">Signal</keyword>
<keyword evidence="1" id="KW-0433">Leucine-rich repeat</keyword>
<protein>
    <recommendedName>
        <fullName evidence="7">Chaoptin</fullName>
    </recommendedName>
</protein>
<feature type="chain" id="PRO_5040406491" description="Chaoptin" evidence="4">
    <location>
        <begin position="21"/>
        <end position="1350"/>
    </location>
</feature>
<keyword evidence="2" id="KW-0677">Repeat</keyword>
<evidence type="ECO:0000313" key="5">
    <source>
        <dbReference type="EMBL" id="CAG9768910.1"/>
    </source>
</evidence>
<dbReference type="InterPro" id="IPR050541">
    <property type="entry name" value="LRR_TM_domain-containing"/>
</dbReference>
<dbReference type="PANTHER" id="PTHR24369">
    <property type="entry name" value="ANTIGEN BSP, PUTATIVE-RELATED"/>
    <property type="match status" value="1"/>
</dbReference>
<dbReference type="Pfam" id="PF00560">
    <property type="entry name" value="LRR_1"/>
    <property type="match status" value="1"/>
</dbReference>
<keyword evidence="3" id="KW-1133">Transmembrane helix</keyword>